<name>A0A8X8ADD2_POPTO</name>
<accession>A0A8X8ADD2</accession>
<dbReference type="AlphaFoldDB" id="A0A8X8ADD2"/>
<comment type="caution">
    <text evidence="1">The sequence shown here is derived from an EMBL/GenBank/DDBJ whole genome shotgun (WGS) entry which is preliminary data.</text>
</comment>
<gene>
    <name evidence="1" type="ORF">POTOM_011694</name>
</gene>
<proteinExistence type="predicted"/>
<evidence type="ECO:0000313" key="2">
    <source>
        <dbReference type="Proteomes" id="UP000886885"/>
    </source>
</evidence>
<sequence length="179" mass="20055">MSLACEKDQPLRFPMSEYPKILSKRNRQGKLVSKSSIDIGGADKRSCNPVSSFYGSGIQISMSSFQSFEPSEEFHSRRRPTKEQRRVVVTGMGAVTSIDHGVDVFYTNLPGSYLFHLFVYYSRFPYSLAKQQQEIEKVGFLVPIPSARRFLLIIPMSGGHCVAPLIGAKGLDERKPGFI</sequence>
<reference evidence="1" key="1">
    <citation type="journal article" date="2020" name="bioRxiv">
        <title>Hybrid origin of Populus tomentosa Carr. identified through genome sequencing and phylogenomic analysis.</title>
        <authorList>
            <person name="An X."/>
            <person name="Gao K."/>
            <person name="Chen Z."/>
            <person name="Li J."/>
            <person name="Yang X."/>
            <person name="Yang X."/>
            <person name="Zhou J."/>
            <person name="Guo T."/>
            <person name="Zhao T."/>
            <person name="Huang S."/>
            <person name="Miao D."/>
            <person name="Khan W.U."/>
            <person name="Rao P."/>
            <person name="Ye M."/>
            <person name="Lei B."/>
            <person name="Liao W."/>
            <person name="Wang J."/>
            <person name="Ji L."/>
            <person name="Li Y."/>
            <person name="Guo B."/>
            <person name="Mustafa N.S."/>
            <person name="Li S."/>
            <person name="Yun Q."/>
            <person name="Keller S.R."/>
            <person name="Mao J."/>
            <person name="Zhang R."/>
            <person name="Strauss S.H."/>
        </authorList>
    </citation>
    <scope>NUCLEOTIDE SEQUENCE</scope>
    <source>
        <strain evidence="1">GM15</strain>
        <tissue evidence="1">Leaf</tissue>
    </source>
</reference>
<dbReference type="EMBL" id="JAAWWB010000005">
    <property type="protein sequence ID" value="KAG6782298.1"/>
    <property type="molecule type" value="Genomic_DNA"/>
</dbReference>
<keyword evidence="2" id="KW-1185">Reference proteome</keyword>
<protein>
    <submittedName>
        <fullName evidence="1">Uncharacterized protein</fullName>
    </submittedName>
</protein>
<dbReference type="Proteomes" id="UP000886885">
    <property type="component" value="Chromosome 3A"/>
</dbReference>
<organism evidence="1 2">
    <name type="scientific">Populus tomentosa</name>
    <name type="common">Chinese white poplar</name>
    <dbReference type="NCBI Taxonomy" id="118781"/>
    <lineage>
        <taxon>Eukaryota</taxon>
        <taxon>Viridiplantae</taxon>
        <taxon>Streptophyta</taxon>
        <taxon>Embryophyta</taxon>
        <taxon>Tracheophyta</taxon>
        <taxon>Spermatophyta</taxon>
        <taxon>Magnoliopsida</taxon>
        <taxon>eudicotyledons</taxon>
        <taxon>Gunneridae</taxon>
        <taxon>Pentapetalae</taxon>
        <taxon>rosids</taxon>
        <taxon>fabids</taxon>
        <taxon>Malpighiales</taxon>
        <taxon>Salicaceae</taxon>
        <taxon>Saliceae</taxon>
        <taxon>Populus</taxon>
    </lineage>
</organism>
<evidence type="ECO:0000313" key="1">
    <source>
        <dbReference type="EMBL" id="KAG6782298.1"/>
    </source>
</evidence>